<dbReference type="EMBL" id="BPLR01016577">
    <property type="protein sequence ID" value="GIY84837.1"/>
    <property type="molecule type" value="Genomic_DNA"/>
</dbReference>
<evidence type="ECO:0000313" key="3">
    <source>
        <dbReference type="EMBL" id="GIY84837.1"/>
    </source>
</evidence>
<dbReference type="PROSITE" id="PS50017">
    <property type="entry name" value="DEATH_DOMAIN"/>
    <property type="match status" value="1"/>
</dbReference>
<dbReference type="Proteomes" id="UP001054945">
    <property type="component" value="Unassembled WGS sequence"/>
</dbReference>
<accession>A0AAV4WQ62</accession>
<keyword evidence="1" id="KW-1133">Transmembrane helix</keyword>
<feature type="transmembrane region" description="Helical" evidence="1">
    <location>
        <begin position="168"/>
        <end position="191"/>
    </location>
</feature>
<proteinExistence type="predicted"/>
<sequence length="220" mass="25075">MTLRLINRKARRSSSSAFSFLPRMLLSFSQPNETEVDGKAIIYLHMTSVMKRNPLFPPLLDASGDVEPKHVSCFRLLQHWNTHEGKGQTFHQLALRLKQLGHQDVADRLSKSVSSEKVGEVRELFLKDPFKSKINTNSPLLQESPHVEPPALKKAPDTSWTASEVIQVVVFVMVAFVVLILAVLTIIRIFLPDSFVRMRASLYQTFTGRRPEEDKVFFIM</sequence>
<keyword evidence="4" id="KW-1185">Reference proteome</keyword>
<protein>
    <submittedName>
        <fullName evidence="3">Death domain-containing protein</fullName>
    </submittedName>
</protein>
<organism evidence="3 4">
    <name type="scientific">Caerostris extrusa</name>
    <name type="common">Bark spider</name>
    <name type="synonym">Caerostris bankana</name>
    <dbReference type="NCBI Taxonomy" id="172846"/>
    <lineage>
        <taxon>Eukaryota</taxon>
        <taxon>Metazoa</taxon>
        <taxon>Ecdysozoa</taxon>
        <taxon>Arthropoda</taxon>
        <taxon>Chelicerata</taxon>
        <taxon>Arachnida</taxon>
        <taxon>Araneae</taxon>
        <taxon>Araneomorphae</taxon>
        <taxon>Entelegynae</taxon>
        <taxon>Araneoidea</taxon>
        <taxon>Araneidae</taxon>
        <taxon>Caerostris</taxon>
    </lineage>
</organism>
<keyword evidence="1" id="KW-0472">Membrane</keyword>
<dbReference type="InterPro" id="IPR000488">
    <property type="entry name" value="Death_dom"/>
</dbReference>
<evidence type="ECO:0000256" key="1">
    <source>
        <dbReference type="SAM" id="Phobius"/>
    </source>
</evidence>
<dbReference type="AlphaFoldDB" id="A0AAV4WQ62"/>
<feature type="domain" description="Death" evidence="2">
    <location>
        <begin position="76"/>
        <end position="113"/>
    </location>
</feature>
<evidence type="ECO:0000313" key="4">
    <source>
        <dbReference type="Proteomes" id="UP001054945"/>
    </source>
</evidence>
<dbReference type="GO" id="GO:0007165">
    <property type="term" value="P:signal transduction"/>
    <property type="evidence" value="ECO:0007669"/>
    <property type="project" value="InterPro"/>
</dbReference>
<dbReference type="Gene3D" id="1.10.533.10">
    <property type="entry name" value="Death Domain, Fas"/>
    <property type="match status" value="1"/>
</dbReference>
<dbReference type="CDD" id="cd01670">
    <property type="entry name" value="Death"/>
    <property type="match status" value="1"/>
</dbReference>
<keyword evidence="1" id="KW-0812">Transmembrane</keyword>
<name>A0AAV4WQ62_CAEEX</name>
<gene>
    <name evidence="3" type="primary">AVEN_138847_1</name>
    <name evidence="3" type="ORF">CEXT_310721</name>
</gene>
<dbReference type="InterPro" id="IPR011029">
    <property type="entry name" value="DEATH-like_dom_sf"/>
</dbReference>
<comment type="caution">
    <text evidence="3">The sequence shown here is derived from an EMBL/GenBank/DDBJ whole genome shotgun (WGS) entry which is preliminary data.</text>
</comment>
<reference evidence="3 4" key="1">
    <citation type="submission" date="2021-06" db="EMBL/GenBank/DDBJ databases">
        <title>Caerostris extrusa draft genome.</title>
        <authorList>
            <person name="Kono N."/>
            <person name="Arakawa K."/>
        </authorList>
    </citation>
    <scope>NUCLEOTIDE SEQUENCE [LARGE SCALE GENOMIC DNA]</scope>
</reference>
<evidence type="ECO:0000259" key="2">
    <source>
        <dbReference type="PROSITE" id="PS50017"/>
    </source>
</evidence>